<evidence type="ECO:0000313" key="10">
    <source>
        <dbReference type="Proteomes" id="UP000183315"/>
    </source>
</evidence>
<keyword evidence="3 9" id="KW-0378">Hydrolase</keyword>
<dbReference type="GO" id="GO:0006508">
    <property type="term" value="P:proteolysis"/>
    <property type="evidence" value="ECO:0007669"/>
    <property type="project" value="UniProtKB-KW"/>
</dbReference>
<evidence type="ECO:0000313" key="9">
    <source>
        <dbReference type="EMBL" id="SEJ39646.1"/>
    </source>
</evidence>
<feature type="domain" description="NlpC/P60" evidence="8">
    <location>
        <begin position="380"/>
        <end position="504"/>
    </location>
</feature>
<keyword evidence="2" id="KW-0645">Protease</keyword>
<evidence type="ECO:0000259" key="8">
    <source>
        <dbReference type="PROSITE" id="PS51935"/>
    </source>
</evidence>
<evidence type="ECO:0000256" key="7">
    <source>
        <dbReference type="SAM" id="Phobius"/>
    </source>
</evidence>
<dbReference type="Proteomes" id="UP000183315">
    <property type="component" value="Unassembled WGS sequence"/>
</dbReference>
<dbReference type="AlphaFoldDB" id="A0A1H6YGU3"/>
<dbReference type="InterPro" id="IPR051794">
    <property type="entry name" value="PG_Endopeptidase_C40"/>
</dbReference>
<dbReference type="EMBL" id="FNZI01000003">
    <property type="protein sequence ID" value="SEJ39646.1"/>
    <property type="molecule type" value="Genomic_DNA"/>
</dbReference>
<feature type="transmembrane region" description="Helical" evidence="7">
    <location>
        <begin position="33"/>
        <end position="51"/>
    </location>
</feature>
<reference evidence="10" key="1">
    <citation type="submission" date="2016-10" db="EMBL/GenBank/DDBJ databases">
        <authorList>
            <person name="Varghese N."/>
        </authorList>
    </citation>
    <scope>NUCLEOTIDE SEQUENCE [LARGE SCALE GENOMIC DNA]</scope>
    <source>
        <strain evidence="10">DSM 24868</strain>
    </source>
</reference>
<comment type="similarity">
    <text evidence="1">Belongs to the peptidase C40 family.</text>
</comment>
<sequence>MRIGRRGLVSVADVTRVTGVTKAVGVTAAVRRVLALALMFAIASAIVVAGPSHRARADEYPGQAEIEAARAAANSAAASVDQLDGAIASLADARDEATANALLAGEDFIEAQEASDVAETTLAAAQERAEQAEKELAEARSNLASVAQAAYRDSGSMSQIGAVVGAESVDEVIARSEAFARGSDEADMWVQRVKAAELVATTMRGYADEAAAEAAAAEAEARSAYAEAQDAQAHAEQAVADANATRAEAVARLAALRGVTVQLEEERQAGLEADRAAAARAEAERRQQEAERAAEEEQEQSRPRPTATRTSEPEPEETKTSRPEQTRTSEPEPEETKTSQPEQTKTSEPEPEPEETKTSEPKPTATEEPEQPSTTWRSTASQGQAAANAAVALSGKEYLLGGTGPTYFDCSGLTSTAWSQAGIWVTRTSRSQYAATSHLPYSQLRPGDLVFWATDTSNPSTIYHVAMYVGGGMVMEASRPGKLSGTRGLYAWSTGNLMPYIGRP</sequence>
<feature type="compositionally biased region" description="Polar residues" evidence="6">
    <location>
        <begin position="373"/>
        <end position="382"/>
    </location>
</feature>
<evidence type="ECO:0000256" key="4">
    <source>
        <dbReference type="ARBA" id="ARBA00022807"/>
    </source>
</evidence>
<dbReference type="GO" id="GO:0008234">
    <property type="term" value="F:cysteine-type peptidase activity"/>
    <property type="evidence" value="ECO:0007669"/>
    <property type="project" value="UniProtKB-KW"/>
</dbReference>
<dbReference type="PANTHER" id="PTHR47359:SF3">
    <property type="entry name" value="NLP_P60 DOMAIN-CONTAINING PROTEIN-RELATED"/>
    <property type="match status" value="1"/>
</dbReference>
<dbReference type="Gene3D" id="3.90.1720.10">
    <property type="entry name" value="endopeptidase domain like (from Nostoc punctiforme)"/>
    <property type="match status" value="1"/>
</dbReference>
<feature type="region of interest" description="Disordered" evidence="6">
    <location>
        <begin position="267"/>
        <end position="382"/>
    </location>
</feature>
<keyword evidence="10" id="KW-1185">Reference proteome</keyword>
<dbReference type="InterPro" id="IPR038765">
    <property type="entry name" value="Papain-like_cys_pep_sf"/>
</dbReference>
<evidence type="ECO:0000256" key="5">
    <source>
        <dbReference type="SAM" id="Coils"/>
    </source>
</evidence>
<dbReference type="eggNOG" id="COG0791">
    <property type="taxonomic scope" value="Bacteria"/>
</dbReference>
<dbReference type="PROSITE" id="PS51935">
    <property type="entry name" value="NLPC_P60"/>
    <property type="match status" value="1"/>
</dbReference>
<gene>
    <name evidence="9" type="ORF">SAMN05421637_1702</name>
</gene>
<evidence type="ECO:0000256" key="1">
    <source>
        <dbReference type="ARBA" id="ARBA00007074"/>
    </source>
</evidence>
<evidence type="ECO:0000256" key="6">
    <source>
        <dbReference type="SAM" id="MobiDB-lite"/>
    </source>
</evidence>
<organism evidence="9 10">
    <name type="scientific">Demequina mangrovi</name>
    <dbReference type="NCBI Taxonomy" id="1043493"/>
    <lineage>
        <taxon>Bacteria</taxon>
        <taxon>Bacillati</taxon>
        <taxon>Actinomycetota</taxon>
        <taxon>Actinomycetes</taxon>
        <taxon>Micrococcales</taxon>
        <taxon>Demequinaceae</taxon>
        <taxon>Demequina</taxon>
    </lineage>
</organism>
<feature type="compositionally biased region" description="Basic and acidic residues" evidence="6">
    <location>
        <begin position="267"/>
        <end position="302"/>
    </location>
</feature>
<feature type="coiled-coil region" evidence="5">
    <location>
        <begin position="115"/>
        <end position="149"/>
    </location>
</feature>
<name>A0A1H6YGU3_9MICO</name>
<dbReference type="PANTHER" id="PTHR47359">
    <property type="entry name" value="PEPTIDOGLYCAN DL-ENDOPEPTIDASE CWLO"/>
    <property type="match status" value="1"/>
</dbReference>
<keyword evidence="7" id="KW-0472">Membrane</keyword>
<dbReference type="InterPro" id="IPR000064">
    <property type="entry name" value="NLP_P60_dom"/>
</dbReference>
<protein>
    <submittedName>
        <fullName evidence="9">Cell wall-associated hydrolase, NlpC family</fullName>
    </submittedName>
</protein>
<keyword evidence="4" id="KW-0788">Thiol protease</keyword>
<dbReference type="SUPFAM" id="SSF54001">
    <property type="entry name" value="Cysteine proteinases"/>
    <property type="match status" value="1"/>
</dbReference>
<keyword evidence="5" id="KW-0175">Coiled coil</keyword>
<feature type="compositionally biased region" description="Basic and acidic residues" evidence="6">
    <location>
        <begin position="316"/>
        <end position="337"/>
    </location>
</feature>
<keyword evidence="7" id="KW-0812">Transmembrane</keyword>
<accession>A0A1H6YGU3</accession>
<evidence type="ECO:0000256" key="2">
    <source>
        <dbReference type="ARBA" id="ARBA00022670"/>
    </source>
</evidence>
<feature type="coiled-coil region" evidence="5">
    <location>
        <begin position="207"/>
        <end position="245"/>
    </location>
</feature>
<keyword evidence="7" id="KW-1133">Transmembrane helix</keyword>
<evidence type="ECO:0000256" key="3">
    <source>
        <dbReference type="ARBA" id="ARBA00022801"/>
    </source>
</evidence>
<proteinExistence type="inferred from homology"/>
<dbReference type="STRING" id="1043493.SAMN05421637_1702"/>
<dbReference type="Pfam" id="PF00877">
    <property type="entry name" value="NLPC_P60"/>
    <property type="match status" value="1"/>
</dbReference>